<organism evidence="1">
    <name type="scientific">Tanacetum cinerariifolium</name>
    <name type="common">Dalmatian daisy</name>
    <name type="synonym">Chrysanthemum cinerariifolium</name>
    <dbReference type="NCBI Taxonomy" id="118510"/>
    <lineage>
        <taxon>Eukaryota</taxon>
        <taxon>Viridiplantae</taxon>
        <taxon>Streptophyta</taxon>
        <taxon>Embryophyta</taxon>
        <taxon>Tracheophyta</taxon>
        <taxon>Spermatophyta</taxon>
        <taxon>Magnoliopsida</taxon>
        <taxon>eudicotyledons</taxon>
        <taxon>Gunneridae</taxon>
        <taxon>Pentapetalae</taxon>
        <taxon>asterids</taxon>
        <taxon>campanulids</taxon>
        <taxon>Asterales</taxon>
        <taxon>Asteraceae</taxon>
        <taxon>Asteroideae</taxon>
        <taxon>Anthemideae</taxon>
        <taxon>Anthemidinae</taxon>
        <taxon>Tanacetum</taxon>
    </lineage>
</organism>
<name>A0A699T5E6_TANCI</name>
<protein>
    <submittedName>
        <fullName evidence="1">Uncharacterized protein</fullName>
    </submittedName>
</protein>
<dbReference type="EMBL" id="BKCJ011213047">
    <property type="protein sequence ID" value="GFD04629.1"/>
    <property type="molecule type" value="Genomic_DNA"/>
</dbReference>
<dbReference type="AlphaFoldDB" id="A0A699T5E6"/>
<proteinExistence type="predicted"/>
<sequence length="57" mass="6468">REWGEVLRSRKSSGGVVRSGERGCYRLAGKMEVNSTFETWEKMMGTVWGIYIVGPWG</sequence>
<feature type="non-terminal residue" evidence="1">
    <location>
        <position position="1"/>
    </location>
</feature>
<accession>A0A699T5E6</accession>
<comment type="caution">
    <text evidence="1">The sequence shown here is derived from an EMBL/GenBank/DDBJ whole genome shotgun (WGS) entry which is preliminary data.</text>
</comment>
<gene>
    <name evidence="1" type="ORF">Tci_876598</name>
</gene>
<reference evidence="1" key="1">
    <citation type="journal article" date="2019" name="Sci. Rep.">
        <title>Draft genome of Tanacetum cinerariifolium, the natural source of mosquito coil.</title>
        <authorList>
            <person name="Yamashiro T."/>
            <person name="Shiraishi A."/>
            <person name="Satake H."/>
            <person name="Nakayama K."/>
        </authorList>
    </citation>
    <scope>NUCLEOTIDE SEQUENCE</scope>
</reference>
<evidence type="ECO:0000313" key="1">
    <source>
        <dbReference type="EMBL" id="GFD04629.1"/>
    </source>
</evidence>